<dbReference type="Proteomes" id="UP000517523">
    <property type="component" value="Unassembled WGS sequence"/>
</dbReference>
<name>A0A839TJ60_9BACL</name>
<protein>
    <submittedName>
        <fullName evidence="1">Uncharacterized protein</fullName>
    </submittedName>
</protein>
<evidence type="ECO:0000313" key="1">
    <source>
        <dbReference type="EMBL" id="MBB3125379.1"/>
    </source>
</evidence>
<organism evidence="1 2">
    <name type="scientific">Paenibacillus rhizosphaerae</name>
    <dbReference type="NCBI Taxonomy" id="297318"/>
    <lineage>
        <taxon>Bacteria</taxon>
        <taxon>Bacillati</taxon>
        <taxon>Bacillota</taxon>
        <taxon>Bacilli</taxon>
        <taxon>Bacillales</taxon>
        <taxon>Paenibacillaceae</taxon>
        <taxon>Paenibacillus</taxon>
    </lineage>
</organism>
<evidence type="ECO:0000313" key="2">
    <source>
        <dbReference type="Proteomes" id="UP000517523"/>
    </source>
</evidence>
<accession>A0A839TJ60</accession>
<dbReference type="AlphaFoldDB" id="A0A839TJ60"/>
<sequence length="71" mass="7918">MKLANDASFDDIIRASAGESLADIWIRRSIIDYKLLGSLTGIALKEALALIKSKRSDWHTTITELFPTKVK</sequence>
<reference evidence="1 2" key="1">
    <citation type="submission" date="2020-08" db="EMBL/GenBank/DDBJ databases">
        <title>Genomic Encyclopedia of Type Strains, Phase III (KMG-III): the genomes of soil and plant-associated and newly described type strains.</title>
        <authorList>
            <person name="Whitman W."/>
        </authorList>
    </citation>
    <scope>NUCLEOTIDE SEQUENCE [LARGE SCALE GENOMIC DNA]</scope>
    <source>
        <strain evidence="1 2">CECT 5831</strain>
    </source>
</reference>
<comment type="caution">
    <text evidence="1">The sequence shown here is derived from an EMBL/GenBank/DDBJ whole genome shotgun (WGS) entry which is preliminary data.</text>
</comment>
<dbReference type="RefSeq" id="WP_183576962.1">
    <property type="nucleotide sequence ID" value="NZ_JACHXJ010000001.1"/>
</dbReference>
<proteinExistence type="predicted"/>
<dbReference type="EMBL" id="JACHXJ010000001">
    <property type="protein sequence ID" value="MBB3125379.1"/>
    <property type="molecule type" value="Genomic_DNA"/>
</dbReference>
<gene>
    <name evidence="1" type="ORF">FHS19_000033</name>
</gene>